<evidence type="ECO:0000256" key="3">
    <source>
        <dbReference type="ARBA" id="ARBA00023004"/>
    </source>
</evidence>
<comment type="similarity">
    <text evidence="1">Belongs to the hemerythrin family.</text>
</comment>
<evidence type="ECO:0000259" key="4">
    <source>
        <dbReference type="Pfam" id="PF01814"/>
    </source>
</evidence>
<dbReference type="Proteomes" id="UP001165082">
    <property type="component" value="Unassembled WGS sequence"/>
</dbReference>
<dbReference type="AlphaFoldDB" id="A0A9W7EAW1"/>
<dbReference type="Gene3D" id="1.20.120.50">
    <property type="entry name" value="Hemerythrin-like"/>
    <property type="match status" value="1"/>
</dbReference>
<evidence type="ECO:0000313" key="6">
    <source>
        <dbReference type="Proteomes" id="UP001165082"/>
    </source>
</evidence>
<dbReference type="CDD" id="cd12107">
    <property type="entry name" value="Hemerythrin"/>
    <property type="match status" value="1"/>
</dbReference>
<gene>
    <name evidence="5" type="ORF">TrRE_jg12182</name>
</gene>
<dbReference type="Pfam" id="PF01814">
    <property type="entry name" value="Hemerythrin"/>
    <property type="match status" value="1"/>
</dbReference>
<dbReference type="InterPro" id="IPR012827">
    <property type="entry name" value="Hemerythrin_metal-bd"/>
</dbReference>
<dbReference type="SUPFAM" id="SSF47188">
    <property type="entry name" value="Hemerythrin-like"/>
    <property type="match status" value="1"/>
</dbReference>
<feature type="domain" description="Hemerythrin-like" evidence="4">
    <location>
        <begin position="177"/>
        <end position="280"/>
    </location>
</feature>
<dbReference type="EMBL" id="BRXZ01001469">
    <property type="protein sequence ID" value="GMH71943.1"/>
    <property type="molecule type" value="Genomic_DNA"/>
</dbReference>
<dbReference type="InterPro" id="IPR035938">
    <property type="entry name" value="Hemerythrin-like_sf"/>
</dbReference>
<dbReference type="OrthoDB" id="196530at2759"/>
<proteinExistence type="inferred from homology"/>
<accession>A0A9W7EAW1</accession>
<sequence>MERWAGSNLGDLVNFLCVCVDPSAEHTAKTFVRELNLTRSIIGYCGSRKEFPTFPAQLGCGGLVIFDGSSRIVVPATQSLNQIGLLAFWNADNMLVAMVKEDDEEDEEDRLDRERRLYRDMDELRYDLVNGGARPCQIPGGPPAQKIQKEAVEGASASDKEANAPLGAVPSVGHSGMDHEHESCASLIRMVASDRSFPALEELLSELVQHFEHEEKLLKDTGFGSEAPEGMSPLTTHKQDHERIIKAVKGMIEKAKVEGVGEECGREIADLFENHAKEFDGRYTEYLATF</sequence>
<evidence type="ECO:0000256" key="2">
    <source>
        <dbReference type="ARBA" id="ARBA00022723"/>
    </source>
</evidence>
<evidence type="ECO:0000313" key="5">
    <source>
        <dbReference type="EMBL" id="GMH71943.1"/>
    </source>
</evidence>
<comment type="caution">
    <text evidence="5">The sequence shown here is derived from an EMBL/GenBank/DDBJ whole genome shotgun (WGS) entry which is preliminary data.</text>
</comment>
<evidence type="ECO:0000256" key="1">
    <source>
        <dbReference type="ARBA" id="ARBA00010587"/>
    </source>
</evidence>
<dbReference type="InterPro" id="IPR012312">
    <property type="entry name" value="Hemerythrin-like"/>
</dbReference>
<keyword evidence="3" id="KW-0408">Iron</keyword>
<name>A0A9W7EAW1_9STRA</name>
<protein>
    <recommendedName>
        <fullName evidence="4">Hemerythrin-like domain-containing protein</fullName>
    </recommendedName>
</protein>
<keyword evidence="2" id="KW-0479">Metal-binding</keyword>
<keyword evidence="6" id="KW-1185">Reference proteome</keyword>
<dbReference type="GO" id="GO:0046872">
    <property type="term" value="F:metal ion binding"/>
    <property type="evidence" value="ECO:0007669"/>
    <property type="project" value="UniProtKB-KW"/>
</dbReference>
<organism evidence="5 6">
    <name type="scientific">Triparma retinervis</name>
    <dbReference type="NCBI Taxonomy" id="2557542"/>
    <lineage>
        <taxon>Eukaryota</taxon>
        <taxon>Sar</taxon>
        <taxon>Stramenopiles</taxon>
        <taxon>Ochrophyta</taxon>
        <taxon>Bolidophyceae</taxon>
        <taxon>Parmales</taxon>
        <taxon>Triparmaceae</taxon>
        <taxon>Triparma</taxon>
    </lineage>
</organism>
<reference evidence="5" key="1">
    <citation type="submission" date="2022-07" db="EMBL/GenBank/DDBJ databases">
        <title>Genome analysis of Parmales, a sister group of diatoms, reveals the evolutionary specialization of diatoms from phago-mixotrophs to photoautotrophs.</title>
        <authorList>
            <person name="Ban H."/>
            <person name="Sato S."/>
            <person name="Yoshikawa S."/>
            <person name="Kazumasa Y."/>
            <person name="Nakamura Y."/>
            <person name="Ichinomiya M."/>
            <person name="Saitoh K."/>
            <person name="Sato N."/>
            <person name="Blanc-Mathieu R."/>
            <person name="Endo H."/>
            <person name="Kuwata A."/>
            <person name="Ogata H."/>
        </authorList>
    </citation>
    <scope>NUCLEOTIDE SEQUENCE</scope>
</reference>